<proteinExistence type="predicted"/>
<evidence type="ECO:0000313" key="2">
    <source>
        <dbReference type="EnsemblMetazoa" id="XP_030840409"/>
    </source>
</evidence>
<protein>
    <submittedName>
        <fullName evidence="2">Uncharacterized protein</fullName>
    </submittedName>
</protein>
<keyword evidence="1" id="KW-0812">Transmembrane</keyword>
<keyword evidence="3" id="KW-1185">Reference proteome</keyword>
<name>A0A7M7SYD1_STRPU</name>
<dbReference type="Proteomes" id="UP000007110">
    <property type="component" value="Unassembled WGS sequence"/>
</dbReference>
<dbReference type="AlphaFoldDB" id="A0A7M7SYD1"/>
<reference evidence="3" key="1">
    <citation type="submission" date="2015-02" db="EMBL/GenBank/DDBJ databases">
        <title>Genome sequencing for Strongylocentrotus purpuratus.</title>
        <authorList>
            <person name="Murali S."/>
            <person name="Liu Y."/>
            <person name="Vee V."/>
            <person name="English A."/>
            <person name="Wang M."/>
            <person name="Skinner E."/>
            <person name="Han Y."/>
            <person name="Muzny D.M."/>
            <person name="Worley K.C."/>
            <person name="Gibbs R.A."/>
        </authorList>
    </citation>
    <scope>NUCLEOTIDE SEQUENCE</scope>
</reference>
<dbReference type="OMA" id="CESEHKI"/>
<keyword evidence="1" id="KW-0472">Membrane</keyword>
<keyword evidence="1" id="KW-1133">Transmembrane helix</keyword>
<accession>A0A7M7SYD1</accession>
<reference evidence="2" key="2">
    <citation type="submission" date="2021-01" db="UniProtKB">
        <authorList>
            <consortium name="EnsemblMetazoa"/>
        </authorList>
    </citation>
    <scope>IDENTIFICATION</scope>
</reference>
<dbReference type="GeneID" id="115923573"/>
<evidence type="ECO:0000256" key="1">
    <source>
        <dbReference type="SAM" id="Phobius"/>
    </source>
</evidence>
<dbReference type="EnsemblMetazoa" id="XM_030984549">
    <property type="protein sequence ID" value="XP_030840409"/>
    <property type="gene ID" value="LOC115923573"/>
</dbReference>
<evidence type="ECO:0000313" key="3">
    <source>
        <dbReference type="Proteomes" id="UP000007110"/>
    </source>
</evidence>
<feature type="transmembrane region" description="Helical" evidence="1">
    <location>
        <begin position="12"/>
        <end position="29"/>
    </location>
</feature>
<dbReference type="RefSeq" id="XP_030840409.1">
    <property type="nucleotide sequence ID" value="XM_030984549.1"/>
</dbReference>
<sequence length="344" mass="38469">MLQVSFHSLNGGFQIPILFISIILISLYGCESTQLSKIQGQEAYLIFPYPCDCTQVTLQHSYRIPFYSSTDGSSLSLSQDQVQRYKVQNRNDTENCALEFTIGNLLSIDQGTYISSVFKDGEIIVEQTYRIWLQVDFPPGKASCVVGEDKGGEWVSIDCTANVGSLSGEFECYQGGVWMLPLSDPTHTDTLLKQTILIKKSQPVFCCSSTLDEYKERCECNDTGLYITDDVSNNPCPPLSEITTMPLLSTLTENNQSDYYSTMTSSIPINTKHCKSNKGVIILLILLPIEVIVLILSLFFHYKIKTKIRNDNNGKDRPIPLQLNTSLLNGQKMENGSRKNSESV</sequence>
<feature type="transmembrane region" description="Helical" evidence="1">
    <location>
        <begin position="280"/>
        <end position="300"/>
    </location>
</feature>
<organism evidence="2 3">
    <name type="scientific">Strongylocentrotus purpuratus</name>
    <name type="common">Purple sea urchin</name>
    <dbReference type="NCBI Taxonomy" id="7668"/>
    <lineage>
        <taxon>Eukaryota</taxon>
        <taxon>Metazoa</taxon>
        <taxon>Echinodermata</taxon>
        <taxon>Eleutherozoa</taxon>
        <taxon>Echinozoa</taxon>
        <taxon>Echinoidea</taxon>
        <taxon>Euechinoidea</taxon>
        <taxon>Echinacea</taxon>
        <taxon>Camarodonta</taxon>
        <taxon>Echinidea</taxon>
        <taxon>Strongylocentrotidae</taxon>
        <taxon>Strongylocentrotus</taxon>
    </lineage>
</organism>